<evidence type="ECO:0000256" key="1">
    <source>
        <dbReference type="ARBA" id="ARBA00022723"/>
    </source>
</evidence>
<dbReference type="InterPro" id="IPR038441">
    <property type="entry name" value="THAP_Znf_sf"/>
</dbReference>
<dbReference type="Proteomes" id="UP001566132">
    <property type="component" value="Unassembled WGS sequence"/>
</dbReference>
<dbReference type="SUPFAM" id="SSF57716">
    <property type="entry name" value="Glucocorticoid receptor-like (DNA-binding domain)"/>
    <property type="match status" value="1"/>
</dbReference>
<keyword evidence="1" id="KW-0479">Metal-binding</keyword>
<keyword evidence="2 5" id="KW-0863">Zinc-finger</keyword>
<proteinExistence type="predicted"/>
<keyword evidence="6" id="KW-0472">Membrane</keyword>
<dbReference type="EMBL" id="JBDJPC010000011">
    <property type="protein sequence ID" value="KAL1489677.1"/>
    <property type="molecule type" value="Genomic_DNA"/>
</dbReference>
<keyword evidence="9" id="KW-1185">Reference proteome</keyword>
<evidence type="ECO:0000256" key="4">
    <source>
        <dbReference type="ARBA" id="ARBA00023125"/>
    </source>
</evidence>
<keyword evidence="3" id="KW-0862">Zinc</keyword>
<feature type="domain" description="THAP-type" evidence="7">
    <location>
        <begin position="1"/>
        <end position="92"/>
    </location>
</feature>
<dbReference type="InterPro" id="IPR026516">
    <property type="entry name" value="THAP1/10"/>
</dbReference>
<evidence type="ECO:0000256" key="6">
    <source>
        <dbReference type="SAM" id="Phobius"/>
    </source>
</evidence>
<dbReference type="SMART" id="SM00980">
    <property type="entry name" value="THAP"/>
    <property type="match status" value="1"/>
</dbReference>
<dbReference type="PROSITE" id="PS50950">
    <property type="entry name" value="ZF_THAP"/>
    <property type="match status" value="1"/>
</dbReference>
<sequence length="188" mass="22043">MRCAVFGCNEDDQAKDFKRGEVRFYRFPTDPVILKAWRNACWRKDNFNTANARVCSKHFKKTDYARDLKCELLGYNPKNRRLLKPVAVPTENIINNPTSSFSVVSASTSQRIVGIIITNTSLKLLYQDLLERFGIKFILTYRLNQDKRTKMKPAIMLYDNLPSIFVLPLFCSLFHLFFFYFINVYLLL</sequence>
<evidence type="ECO:0000259" key="7">
    <source>
        <dbReference type="PROSITE" id="PS50950"/>
    </source>
</evidence>
<organism evidence="8 9">
    <name type="scientific">Hypothenemus hampei</name>
    <name type="common">Coffee berry borer</name>
    <dbReference type="NCBI Taxonomy" id="57062"/>
    <lineage>
        <taxon>Eukaryota</taxon>
        <taxon>Metazoa</taxon>
        <taxon>Ecdysozoa</taxon>
        <taxon>Arthropoda</taxon>
        <taxon>Hexapoda</taxon>
        <taxon>Insecta</taxon>
        <taxon>Pterygota</taxon>
        <taxon>Neoptera</taxon>
        <taxon>Endopterygota</taxon>
        <taxon>Coleoptera</taxon>
        <taxon>Polyphaga</taxon>
        <taxon>Cucujiformia</taxon>
        <taxon>Curculionidae</taxon>
        <taxon>Scolytinae</taxon>
        <taxon>Hypothenemus</taxon>
    </lineage>
</organism>
<dbReference type="AlphaFoldDB" id="A0ABD1E6W6"/>
<dbReference type="SMART" id="SM00692">
    <property type="entry name" value="DM3"/>
    <property type="match status" value="1"/>
</dbReference>
<feature type="transmembrane region" description="Helical" evidence="6">
    <location>
        <begin position="157"/>
        <end position="182"/>
    </location>
</feature>
<evidence type="ECO:0000313" key="9">
    <source>
        <dbReference type="Proteomes" id="UP001566132"/>
    </source>
</evidence>
<keyword evidence="6" id="KW-0812">Transmembrane</keyword>
<dbReference type="GO" id="GO:0008270">
    <property type="term" value="F:zinc ion binding"/>
    <property type="evidence" value="ECO:0007669"/>
    <property type="project" value="UniProtKB-KW"/>
</dbReference>
<dbReference type="InterPro" id="IPR006612">
    <property type="entry name" value="THAP_Znf"/>
</dbReference>
<keyword evidence="6" id="KW-1133">Transmembrane helix</keyword>
<dbReference type="Pfam" id="PF05485">
    <property type="entry name" value="THAP"/>
    <property type="match status" value="1"/>
</dbReference>
<dbReference type="GO" id="GO:0003677">
    <property type="term" value="F:DNA binding"/>
    <property type="evidence" value="ECO:0007669"/>
    <property type="project" value="UniProtKB-UniRule"/>
</dbReference>
<protein>
    <recommendedName>
        <fullName evidence="7">THAP-type domain-containing protein</fullName>
    </recommendedName>
</protein>
<dbReference type="PANTHER" id="PTHR46600:SF11">
    <property type="entry name" value="THAP DOMAIN-CONTAINING PROTEIN 10"/>
    <property type="match status" value="1"/>
</dbReference>
<evidence type="ECO:0000256" key="3">
    <source>
        <dbReference type="ARBA" id="ARBA00022833"/>
    </source>
</evidence>
<keyword evidence="4 5" id="KW-0238">DNA-binding</keyword>
<accession>A0ABD1E6W6</accession>
<evidence type="ECO:0000256" key="5">
    <source>
        <dbReference type="PROSITE-ProRule" id="PRU00309"/>
    </source>
</evidence>
<evidence type="ECO:0000313" key="8">
    <source>
        <dbReference type="EMBL" id="KAL1489677.1"/>
    </source>
</evidence>
<dbReference type="Gene3D" id="6.20.210.20">
    <property type="entry name" value="THAP domain"/>
    <property type="match status" value="1"/>
</dbReference>
<dbReference type="PANTHER" id="PTHR46600">
    <property type="entry name" value="THAP DOMAIN-CONTAINING"/>
    <property type="match status" value="1"/>
</dbReference>
<reference evidence="8 9" key="1">
    <citation type="submission" date="2024-05" db="EMBL/GenBank/DDBJ databases">
        <title>Genetic variation in Jamaican populations of the coffee berry borer (Hypothenemus hampei).</title>
        <authorList>
            <person name="Errbii M."/>
            <person name="Myrie A."/>
        </authorList>
    </citation>
    <scope>NUCLEOTIDE SEQUENCE [LARGE SCALE GENOMIC DNA]</scope>
    <source>
        <strain evidence="8">JA-Hopewell-2020-01-JO</strain>
        <tissue evidence="8">Whole body</tissue>
    </source>
</reference>
<evidence type="ECO:0000256" key="2">
    <source>
        <dbReference type="ARBA" id="ARBA00022771"/>
    </source>
</evidence>
<comment type="caution">
    <text evidence="8">The sequence shown here is derived from an EMBL/GenBank/DDBJ whole genome shotgun (WGS) entry which is preliminary data.</text>
</comment>
<name>A0ABD1E6W6_HYPHA</name>
<gene>
    <name evidence="8" type="ORF">ABEB36_013619</name>
</gene>